<dbReference type="AlphaFoldDB" id="A0A7S4QZG0"/>
<feature type="region of interest" description="Disordered" evidence="1">
    <location>
        <begin position="1"/>
        <end position="133"/>
    </location>
</feature>
<feature type="compositionally biased region" description="Polar residues" evidence="1">
    <location>
        <begin position="30"/>
        <end position="60"/>
    </location>
</feature>
<accession>A0A7S4QZG0</accession>
<organism evidence="2">
    <name type="scientific">Ditylum brightwellii</name>
    <dbReference type="NCBI Taxonomy" id="49249"/>
    <lineage>
        <taxon>Eukaryota</taxon>
        <taxon>Sar</taxon>
        <taxon>Stramenopiles</taxon>
        <taxon>Ochrophyta</taxon>
        <taxon>Bacillariophyta</taxon>
        <taxon>Mediophyceae</taxon>
        <taxon>Lithodesmiophycidae</taxon>
        <taxon>Lithodesmiales</taxon>
        <taxon>Lithodesmiaceae</taxon>
        <taxon>Ditylum</taxon>
    </lineage>
</organism>
<dbReference type="EMBL" id="HBNS01012534">
    <property type="protein sequence ID" value="CAE4598127.1"/>
    <property type="molecule type" value="Transcribed_RNA"/>
</dbReference>
<proteinExistence type="predicted"/>
<feature type="compositionally biased region" description="Basic residues" evidence="1">
    <location>
        <begin position="82"/>
        <end position="91"/>
    </location>
</feature>
<protein>
    <submittedName>
        <fullName evidence="2">Uncharacterized protein</fullName>
    </submittedName>
</protein>
<reference evidence="2" key="1">
    <citation type="submission" date="2021-01" db="EMBL/GenBank/DDBJ databases">
        <authorList>
            <person name="Corre E."/>
            <person name="Pelletier E."/>
            <person name="Niang G."/>
            <person name="Scheremetjew M."/>
            <person name="Finn R."/>
            <person name="Kale V."/>
            <person name="Holt S."/>
            <person name="Cochrane G."/>
            <person name="Meng A."/>
            <person name="Brown T."/>
            <person name="Cohen L."/>
        </authorList>
    </citation>
    <scope>NUCLEOTIDE SEQUENCE</scope>
    <source>
        <strain evidence="2">GSO104</strain>
    </source>
</reference>
<name>A0A7S4QZG0_9STRA</name>
<sequence length="133" mass="14071">MQELAAPLDQPYGDHIHRRRKSSVKKGGSVNLTPAAQSLLAKTTQKTPSSLFSTPNSNKMNARAGSAFGSALRGSYTPQLHSSKRKSSQKRSNREVALIASTPKHGVTSNRKISGATNGKSSGGNLTDGLLQL</sequence>
<evidence type="ECO:0000313" key="2">
    <source>
        <dbReference type="EMBL" id="CAE4598127.1"/>
    </source>
</evidence>
<evidence type="ECO:0000256" key="1">
    <source>
        <dbReference type="SAM" id="MobiDB-lite"/>
    </source>
</evidence>
<feature type="compositionally biased region" description="Polar residues" evidence="1">
    <location>
        <begin position="107"/>
        <end position="125"/>
    </location>
</feature>
<gene>
    <name evidence="2" type="ORF">DBRI00130_LOCUS10125</name>
</gene>